<sequence length="93" mass="10670">MRTKASSFMRLSNILKKAYKDSDSNKETSTTNGKNNEIDLMKSDLLGVNMENRGKIPTCKNLKPGNIIVILDRKGQQLDISMYFEKRGRWKCI</sequence>
<gene>
    <name evidence="1" type="ORF">Glove_194g108</name>
</gene>
<reference evidence="1 2" key="1">
    <citation type="submission" date="2018-08" db="EMBL/GenBank/DDBJ databases">
        <title>Genome and evolution of the arbuscular mycorrhizal fungus Diversispora epigaea (formerly Glomus versiforme) and its bacterial endosymbionts.</title>
        <authorList>
            <person name="Sun X."/>
            <person name="Fei Z."/>
            <person name="Harrison M."/>
        </authorList>
    </citation>
    <scope>NUCLEOTIDE SEQUENCE [LARGE SCALE GENOMIC DNA]</scope>
    <source>
        <strain evidence="1 2">IT104</strain>
    </source>
</reference>
<dbReference type="AlphaFoldDB" id="A0A397IUF4"/>
<comment type="caution">
    <text evidence="1">The sequence shown here is derived from an EMBL/GenBank/DDBJ whole genome shotgun (WGS) entry which is preliminary data.</text>
</comment>
<dbReference type="Proteomes" id="UP000266861">
    <property type="component" value="Unassembled WGS sequence"/>
</dbReference>
<organism evidence="1 2">
    <name type="scientific">Diversispora epigaea</name>
    <dbReference type="NCBI Taxonomy" id="1348612"/>
    <lineage>
        <taxon>Eukaryota</taxon>
        <taxon>Fungi</taxon>
        <taxon>Fungi incertae sedis</taxon>
        <taxon>Mucoromycota</taxon>
        <taxon>Glomeromycotina</taxon>
        <taxon>Glomeromycetes</taxon>
        <taxon>Diversisporales</taxon>
        <taxon>Diversisporaceae</taxon>
        <taxon>Diversispora</taxon>
    </lineage>
</organism>
<dbReference type="EMBL" id="PQFF01000182">
    <property type="protein sequence ID" value="RHZ76754.1"/>
    <property type="molecule type" value="Genomic_DNA"/>
</dbReference>
<proteinExistence type="predicted"/>
<accession>A0A397IUF4</accession>
<keyword evidence="2" id="KW-1185">Reference proteome</keyword>
<evidence type="ECO:0000313" key="1">
    <source>
        <dbReference type="EMBL" id="RHZ76754.1"/>
    </source>
</evidence>
<evidence type="ECO:0000313" key="2">
    <source>
        <dbReference type="Proteomes" id="UP000266861"/>
    </source>
</evidence>
<name>A0A397IUF4_9GLOM</name>
<protein>
    <submittedName>
        <fullName evidence="1">Uncharacterized protein</fullName>
    </submittedName>
</protein>